<keyword evidence="1" id="KW-0677">Repeat</keyword>
<dbReference type="EMBL" id="WIXE01014626">
    <property type="protein sequence ID" value="KAK5974136.1"/>
    <property type="molecule type" value="Genomic_DNA"/>
</dbReference>
<dbReference type="GO" id="GO:0042302">
    <property type="term" value="F:structural constituent of cuticle"/>
    <property type="evidence" value="ECO:0007669"/>
    <property type="project" value="InterPro"/>
</dbReference>
<dbReference type="Proteomes" id="UP001331761">
    <property type="component" value="Unassembled WGS sequence"/>
</dbReference>
<keyword evidence="2" id="KW-0472">Membrane</keyword>
<comment type="caution">
    <text evidence="4">The sequence shown here is derived from an EMBL/GenBank/DDBJ whole genome shotgun (WGS) entry which is preliminary data.</text>
</comment>
<protein>
    <recommendedName>
        <fullName evidence="3">Nematode cuticle collagen N-terminal domain-containing protein</fullName>
    </recommendedName>
</protein>
<name>A0AAN8F6F7_TRICO</name>
<evidence type="ECO:0000313" key="5">
    <source>
        <dbReference type="Proteomes" id="UP001331761"/>
    </source>
</evidence>
<dbReference type="AlphaFoldDB" id="A0AAN8F6F7"/>
<sequence length="86" mass="9359">MPSSVKFASLGSGVLSTFVVGMCLIGSIIISDEISSMRDDIMDIIGEFKGLSDEAWHSIIYFHGELEMHSAFGTLTGRLKRSLNTC</sequence>
<evidence type="ECO:0000256" key="1">
    <source>
        <dbReference type="ARBA" id="ARBA00022737"/>
    </source>
</evidence>
<feature type="non-terminal residue" evidence="4">
    <location>
        <position position="86"/>
    </location>
</feature>
<evidence type="ECO:0000259" key="3">
    <source>
        <dbReference type="SMART" id="SM01088"/>
    </source>
</evidence>
<dbReference type="SMART" id="SM01088">
    <property type="entry name" value="Col_cuticle_N"/>
    <property type="match status" value="1"/>
</dbReference>
<keyword evidence="5" id="KW-1185">Reference proteome</keyword>
<evidence type="ECO:0000313" key="4">
    <source>
        <dbReference type="EMBL" id="KAK5974136.1"/>
    </source>
</evidence>
<feature type="domain" description="Nematode cuticle collagen N-terminal" evidence="3">
    <location>
        <begin position="9"/>
        <end position="59"/>
    </location>
</feature>
<dbReference type="InterPro" id="IPR002486">
    <property type="entry name" value="Col_cuticle_N"/>
</dbReference>
<dbReference type="Pfam" id="PF01484">
    <property type="entry name" value="Col_cuticle_N"/>
    <property type="match status" value="1"/>
</dbReference>
<feature type="transmembrane region" description="Helical" evidence="2">
    <location>
        <begin position="12"/>
        <end position="30"/>
    </location>
</feature>
<keyword evidence="2" id="KW-1133">Transmembrane helix</keyword>
<evidence type="ECO:0000256" key="2">
    <source>
        <dbReference type="SAM" id="Phobius"/>
    </source>
</evidence>
<proteinExistence type="predicted"/>
<gene>
    <name evidence="4" type="ORF">GCK32_022298</name>
</gene>
<keyword evidence="2" id="KW-0812">Transmembrane</keyword>
<organism evidence="4 5">
    <name type="scientific">Trichostrongylus colubriformis</name>
    <name type="common">Black scour worm</name>
    <dbReference type="NCBI Taxonomy" id="6319"/>
    <lineage>
        <taxon>Eukaryota</taxon>
        <taxon>Metazoa</taxon>
        <taxon>Ecdysozoa</taxon>
        <taxon>Nematoda</taxon>
        <taxon>Chromadorea</taxon>
        <taxon>Rhabditida</taxon>
        <taxon>Rhabditina</taxon>
        <taxon>Rhabditomorpha</taxon>
        <taxon>Strongyloidea</taxon>
        <taxon>Trichostrongylidae</taxon>
        <taxon>Trichostrongylus</taxon>
    </lineage>
</organism>
<reference evidence="4 5" key="1">
    <citation type="submission" date="2019-10" db="EMBL/GenBank/DDBJ databases">
        <title>Assembly and Annotation for the nematode Trichostrongylus colubriformis.</title>
        <authorList>
            <person name="Martin J."/>
        </authorList>
    </citation>
    <scope>NUCLEOTIDE SEQUENCE [LARGE SCALE GENOMIC DNA]</scope>
    <source>
        <strain evidence="4">G859</strain>
        <tissue evidence="4">Whole worm</tissue>
    </source>
</reference>
<accession>A0AAN8F6F7</accession>